<dbReference type="GO" id="GO:0005829">
    <property type="term" value="C:cytosol"/>
    <property type="evidence" value="ECO:0007669"/>
    <property type="project" value="TreeGrafter"/>
</dbReference>
<dbReference type="PRINTS" id="PR00986">
    <property type="entry name" value="TRNASYNTHVAL"/>
</dbReference>
<dbReference type="PANTHER" id="PTHR11946">
    <property type="entry name" value="VALYL-TRNA SYNTHETASES"/>
    <property type="match status" value="1"/>
</dbReference>
<dbReference type="EC" id="1.1.1.193" evidence="6"/>
<keyword evidence="14" id="KW-0648">Protein biosynthesis</keyword>
<keyword evidence="15" id="KW-0030">Aminoacyl-tRNA synthetase</keyword>
<evidence type="ECO:0000313" key="19">
    <source>
        <dbReference type="EnsemblMetazoa" id="GAUT007532-PA"/>
    </source>
</evidence>
<evidence type="ECO:0000259" key="18">
    <source>
        <dbReference type="PROSITE" id="PS51747"/>
    </source>
</evidence>
<keyword evidence="11" id="KW-0547">Nucleotide-binding</keyword>
<evidence type="ECO:0000256" key="3">
    <source>
        <dbReference type="ARBA" id="ARBA00005594"/>
    </source>
</evidence>
<dbReference type="Gene3D" id="3.40.140.10">
    <property type="entry name" value="Cytidine Deaminase, domain 2"/>
    <property type="match status" value="1"/>
</dbReference>
<dbReference type="InterPro" id="IPR036901">
    <property type="entry name" value="Asp/Orn_carbamoylTrfase_sf"/>
</dbReference>
<dbReference type="Gene3D" id="3.40.430.10">
    <property type="entry name" value="Dihydrofolate Reductase, subunit A"/>
    <property type="match status" value="1"/>
</dbReference>
<evidence type="ECO:0000256" key="7">
    <source>
        <dbReference type="ARBA" id="ARBA00022598"/>
    </source>
</evidence>
<dbReference type="GO" id="GO:0004832">
    <property type="term" value="F:valine-tRNA ligase activity"/>
    <property type="evidence" value="ECO:0007669"/>
    <property type="project" value="UniProtKB-EC"/>
</dbReference>
<dbReference type="InterPro" id="IPR016193">
    <property type="entry name" value="Cytidine_deaminase-like"/>
</dbReference>
<evidence type="ECO:0000256" key="15">
    <source>
        <dbReference type="ARBA" id="ARBA00023146"/>
    </source>
</evidence>
<dbReference type="GO" id="GO:0008270">
    <property type="term" value="F:zinc ion binding"/>
    <property type="evidence" value="ECO:0007669"/>
    <property type="project" value="InterPro"/>
</dbReference>
<dbReference type="EnsemblMetazoa" id="GAUT007532-RA">
    <property type="protein sequence ID" value="GAUT007532-PA"/>
    <property type="gene ID" value="GAUT007532"/>
</dbReference>
<dbReference type="GO" id="GO:0008703">
    <property type="term" value="F:5-amino-6-(5-phosphoribosylamino)uracil reductase activity"/>
    <property type="evidence" value="ECO:0007669"/>
    <property type="project" value="UniProtKB-EC"/>
</dbReference>
<evidence type="ECO:0000256" key="13">
    <source>
        <dbReference type="ARBA" id="ARBA00022840"/>
    </source>
</evidence>
<dbReference type="STRING" id="7395.A0A1A9UKE4"/>
<dbReference type="SUPFAM" id="SSF53597">
    <property type="entry name" value="Dihydrofolate reductase-like"/>
    <property type="match status" value="1"/>
</dbReference>
<evidence type="ECO:0000256" key="16">
    <source>
        <dbReference type="ARBA" id="ARBA00023268"/>
    </source>
</evidence>
<dbReference type="SUPFAM" id="SSF53927">
    <property type="entry name" value="Cytidine deaminase-like"/>
    <property type="match status" value="1"/>
</dbReference>
<dbReference type="EC" id="3.5.4.26" evidence="4"/>
<evidence type="ECO:0000256" key="2">
    <source>
        <dbReference type="ARBA" id="ARBA00004910"/>
    </source>
</evidence>
<evidence type="ECO:0000256" key="6">
    <source>
        <dbReference type="ARBA" id="ARBA00013173"/>
    </source>
</evidence>
<evidence type="ECO:0000313" key="20">
    <source>
        <dbReference type="Proteomes" id="UP000078200"/>
    </source>
</evidence>
<comment type="similarity">
    <text evidence="3">Belongs to the class-I aminoacyl-tRNA synthetase family.</text>
</comment>
<dbReference type="GO" id="GO:0005524">
    <property type="term" value="F:ATP binding"/>
    <property type="evidence" value="ECO:0007669"/>
    <property type="project" value="UniProtKB-KW"/>
</dbReference>
<dbReference type="SUPFAM" id="SSF53671">
    <property type="entry name" value="Aspartate/ornithine carbamoyltransferase"/>
    <property type="match status" value="1"/>
</dbReference>
<dbReference type="PROSITE" id="PS00903">
    <property type="entry name" value="CYT_DCMP_DEAMINASES_1"/>
    <property type="match status" value="1"/>
</dbReference>
<dbReference type="CDD" id="cd01284">
    <property type="entry name" value="Riboflavin_deaminase-reductase"/>
    <property type="match status" value="1"/>
</dbReference>
<keyword evidence="16" id="KW-0511">Multifunctional enzyme</keyword>
<proteinExistence type="inferred from homology"/>
<dbReference type="GO" id="GO:0016743">
    <property type="term" value="F:carboxyl- or carbamoyltransferase activity"/>
    <property type="evidence" value="ECO:0007669"/>
    <property type="project" value="InterPro"/>
</dbReference>
<dbReference type="UniPathway" id="UPA00275">
    <property type="reaction ID" value="UER00401"/>
</dbReference>
<accession>A0A1A9UKE4</accession>
<keyword evidence="13" id="KW-0067">ATP-binding</keyword>
<evidence type="ECO:0000256" key="1">
    <source>
        <dbReference type="ARBA" id="ARBA00004882"/>
    </source>
</evidence>
<name>A0A1A9UKE4_GLOAU</name>
<sequence>MQGKNTLLQLGIDHAGIATQNILENQLKNQECKTRLDYGKKEFIQKAWKWKKISEQLIIKQIKRLGCSVDSNTLRFTMDEHASKAVRSIFLILYEKKLIYKKNRLIYWDPKLKTVISDLEVKYHEKNAQIWYLKYKLDNHLKTKKGLSFLEVATTRPETIFGDVAIAVHPKDDRYQDLIGKYVIIPLLNRTIPIIKDSCVKMEFGTGCLKVTPAHDFNDFNICKKHKLKMINIFTFSGNLRKLPEVFDYQGDRSNVILEPMITNQWYLKIKSLANTAIQAVKNGKIQFIPKQYENLYFSWMNNIEDWCISRQIWWGHQIPIWYDSNKTPYAGNSESEVRKKFKIKSDVLLVQDQDVLDTWFSSAVWSFVSLGWPEKSLYFDTFHPTNLIVSGFDIIYFWIARMIMLTMYIVKDSSGNSHVPFNKIYITGLIRDQYGKKMSKSKGASSIGFSDASHTSLAKKGESFIDTILVISKYVDAIILRHPKEGASKLASEHSGGIPVINAGDGANQHPTQTILDLFSIQDTQARLGRFTTSPNPNVGCVIVKNDCIIGEGYHKKSGSDHAEISALKSAKTCVQGSTVYVTLEPCSHYGKTPSCAHALVKAKVKKVVVSTIDPNPNVSGKGFEILKKSGIEVKYDFMKKVAKKLNIGFFKRMKYGIPWIKLKLAATLDGRTATNYGESKWITSLKSRQNVQELRAESDAILSSATSILKDQSKLTNPERIYLEHF</sequence>
<keyword evidence="7" id="KW-0436">Ligase</keyword>
<keyword evidence="10" id="KW-0479">Metal-binding</keyword>
<evidence type="ECO:0000256" key="14">
    <source>
        <dbReference type="ARBA" id="ARBA00022917"/>
    </source>
</evidence>
<dbReference type="Gene3D" id="3.90.740.10">
    <property type="entry name" value="Valyl/Leucyl/Isoleucyl-tRNA synthetase, editing domain"/>
    <property type="match status" value="2"/>
</dbReference>
<dbReference type="NCBIfam" id="TIGR00326">
    <property type="entry name" value="eubact_ribD"/>
    <property type="match status" value="1"/>
</dbReference>
<dbReference type="PROSITE" id="PS51747">
    <property type="entry name" value="CYT_DCMP_DEAMINASES_2"/>
    <property type="match status" value="1"/>
</dbReference>
<dbReference type="Gene3D" id="3.40.50.620">
    <property type="entry name" value="HUPs"/>
    <property type="match status" value="2"/>
</dbReference>
<reference evidence="19" key="1">
    <citation type="submission" date="2020-05" db="UniProtKB">
        <authorList>
            <consortium name="EnsemblMetazoa"/>
        </authorList>
    </citation>
    <scope>IDENTIFICATION</scope>
    <source>
        <strain evidence="19">TTRI</strain>
    </source>
</reference>
<dbReference type="GO" id="GO:0009231">
    <property type="term" value="P:riboflavin biosynthetic process"/>
    <property type="evidence" value="ECO:0007669"/>
    <property type="project" value="UniProtKB-UniPathway"/>
</dbReference>
<dbReference type="GO" id="GO:0008835">
    <property type="term" value="F:diaminohydroxyphosphoribosylaminopyrimidine deaminase activity"/>
    <property type="evidence" value="ECO:0007669"/>
    <property type="project" value="UniProtKB-EC"/>
</dbReference>
<comment type="pathway">
    <text evidence="2">Cofactor biosynthesis; riboflavin biosynthesis; 5-amino-6-(D-ribitylamino)uracil from GTP: step 3/4.</text>
</comment>
<dbReference type="InterPro" id="IPR014729">
    <property type="entry name" value="Rossmann-like_a/b/a_fold"/>
</dbReference>
<dbReference type="Gene3D" id="3.40.50.1370">
    <property type="entry name" value="Aspartate/ornithine carbamoyltransferase"/>
    <property type="match status" value="1"/>
</dbReference>
<feature type="domain" description="CMP/dCMP-type deaminase" evidence="18">
    <location>
        <begin position="514"/>
        <end position="635"/>
    </location>
</feature>
<evidence type="ECO:0000256" key="4">
    <source>
        <dbReference type="ARBA" id="ARBA00012766"/>
    </source>
</evidence>
<comment type="pathway">
    <text evidence="1">Cofactor biosynthesis; riboflavin biosynthesis; 5-amino-6-(D-ribitylamino)uracil from GTP: step 2/4.</text>
</comment>
<dbReference type="Pfam" id="PF01872">
    <property type="entry name" value="RibD_C"/>
    <property type="match status" value="1"/>
</dbReference>
<protein>
    <recommendedName>
        <fullName evidence="17">Valyl-tRNA synthetase</fullName>
        <ecNumber evidence="6">1.1.1.193</ecNumber>
        <ecNumber evidence="4">3.5.4.26</ecNumber>
        <ecNumber evidence="5">6.1.1.9</ecNumber>
    </recommendedName>
</protein>
<dbReference type="GO" id="GO:0016597">
    <property type="term" value="F:amino acid binding"/>
    <property type="evidence" value="ECO:0007669"/>
    <property type="project" value="InterPro"/>
</dbReference>
<dbReference type="AlphaFoldDB" id="A0A1A9UKE4"/>
<evidence type="ECO:0000256" key="17">
    <source>
        <dbReference type="ARBA" id="ARBA00029936"/>
    </source>
</evidence>
<dbReference type="GO" id="GO:0002161">
    <property type="term" value="F:aminoacyl-tRNA deacylase activity"/>
    <property type="evidence" value="ECO:0007669"/>
    <property type="project" value="InterPro"/>
</dbReference>
<evidence type="ECO:0000256" key="5">
    <source>
        <dbReference type="ARBA" id="ARBA00013169"/>
    </source>
</evidence>
<keyword evidence="12" id="KW-0862">Zinc</keyword>
<dbReference type="Pfam" id="PF00383">
    <property type="entry name" value="dCMP_cyt_deam_1"/>
    <property type="match status" value="1"/>
</dbReference>
<evidence type="ECO:0000256" key="8">
    <source>
        <dbReference type="ARBA" id="ARBA00022619"/>
    </source>
</evidence>
<evidence type="ECO:0000256" key="11">
    <source>
        <dbReference type="ARBA" id="ARBA00022741"/>
    </source>
</evidence>
<dbReference type="Pfam" id="PF00133">
    <property type="entry name" value="tRNA-synt_1"/>
    <property type="match status" value="1"/>
</dbReference>
<keyword evidence="9" id="KW-0808">Transferase</keyword>
<dbReference type="Proteomes" id="UP000078200">
    <property type="component" value="Unassembled WGS sequence"/>
</dbReference>
<dbReference type="InterPro" id="IPR002300">
    <property type="entry name" value="aa-tRNA-synth_Ia"/>
</dbReference>
<evidence type="ECO:0000256" key="12">
    <source>
        <dbReference type="ARBA" id="ARBA00022833"/>
    </source>
</evidence>
<dbReference type="VEuPathDB" id="VectorBase:GAUT007532"/>
<dbReference type="InterPro" id="IPR002734">
    <property type="entry name" value="RibDG_C"/>
</dbReference>
<evidence type="ECO:0000256" key="10">
    <source>
        <dbReference type="ARBA" id="ARBA00022723"/>
    </source>
</evidence>
<keyword evidence="20" id="KW-1185">Reference proteome</keyword>
<dbReference type="InterPro" id="IPR002303">
    <property type="entry name" value="Valyl-tRNA_ligase"/>
</dbReference>
<dbReference type="InterPro" id="IPR016192">
    <property type="entry name" value="APOBEC/CMP_deaminase_Zn-bd"/>
</dbReference>
<dbReference type="SUPFAM" id="SSF50677">
    <property type="entry name" value="ValRS/IleRS/LeuRS editing domain"/>
    <property type="match status" value="1"/>
</dbReference>
<dbReference type="InterPro" id="IPR009008">
    <property type="entry name" value="Val/Leu/Ile-tRNA-synth_edit"/>
</dbReference>
<dbReference type="PANTHER" id="PTHR11946:SF93">
    <property type="entry name" value="VALINE--TRNA LIGASE, CHLOROPLASTIC_MITOCHONDRIAL 2"/>
    <property type="match status" value="1"/>
</dbReference>
<dbReference type="InterPro" id="IPR024072">
    <property type="entry name" value="DHFR-like_dom_sf"/>
</dbReference>
<dbReference type="EC" id="6.1.1.9" evidence="5"/>
<dbReference type="InterPro" id="IPR004794">
    <property type="entry name" value="Eubact_RibD"/>
</dbReference>
<evidence type="ECO:0000256" key="9">
    <source>
        <dbReference type="ARBA" id="ARBA00022679"/>
    </source>
</evidence>
<dbReference type="GO" id="GO:0006438">
    <property type="term" value="P:valyl-tRNA aminoacylation"/>
    <property type="evidence" value="ECO:0007669"/>
    <property type="project" value="InterPro"/>
</dbReference>
<dbReference type="SUPFAM" id="SSF52374">
    <property type="entry name" value="Nucleotidylyl transferase"/>
    <property type="match status" value="1"/>
</dbReference>
<dbReference type="InterPro" id="IPR002125">
    <property type="entry name" value="CMP_dCMP_dom"/>
</dbReference>
<organism evidence="19 20">
    <name type="scientific">Glossina austeni</name>
    <name type="common">Savannah tsetse fly</name>
    <dbReference type="NCBI Taxonomy" id="7395"/>
    <lineage>
        <taxon>Eukaryota</taxon>
        <taxon>Metazoa</taxon>
        <taxon>Ecdysozoa</taxon>
        <taxon>Arthropoda</taxon>
        <taxon>Hexapoda</taxon>
        <taxon>Insecta</taxon>
        <taxon>Pterygota</taxon>
        <taxon>Neoptera</taxon>
        <taxon>Endopterygota</taxon>
        <taxon>Diptera</taxon>
        <taxon>Brachycera</taxon>
        <taxon>Muscomorpha</taxon>
        <taxon>Hippoboscoidea</taxon>
        <taxon>Glossinidae</taxon>
        <taxon>Glossina</taxon>
    </lineage>
</organism>
<keyword evidence="8" id="KW-0686">Riboflavin biosynthesis</keyword>